<dbReference type="KEGG" id="vg:55618109"/>
<reference evidence="2 3" key="1">
    <citation type="submission" date="2019-05" db="EMBL/GenBank/DDBJ databases">
        <authorList>
            <person name="Beers A.L."/>
            <person name="Becker A.J."/>
            <person name="Leyhe M.J."/>
            <person name="Li C.M."/>
            <person name="Maas J.R."/>
            <person name="Resendiz-Medina K.E."/>
            <person name="Seggerman F.M."/>
            <person name="Taylor S.B."/>
            <person name="Friedman J.A."/>
            <person name="Miller J.M."/>
            <person name="Peters N.T."/>
            <person name="Boury N.M."/>
            <person name="Garlena R.A."/>
            <person name="Russell D.A."/>
            <person name="Pope W.H."/>
            <person name="Jacobs-Sera D."/>
            <person name="Hatfull G.F."/>
        </authorList>
    </citation>
    <scope>NUCLEOTIDE SEQUENCE [LARGE SCALE GENOMIC DNA]</scope>
</reference>
<organism evidence="2 3">
    <name type="scientific">Microbacterium phage Alex44</name>
    <dbReference type="NCBI Taxonomy" id="2590877"/>
    <lineage>
        <taxon>Viruses</taxon>
        <taxon>Duplodnaviria</taxon>
        <taxon>Heunggongvirae</taxon>
        <taxon>Uroviricota</taxon>
        <taxon>Caudoviricetes</taxon>
        <taxon>Eekayvirinae</taxon>
        <taxon>Tinytimothyvirus</taxon>
        <taxon>Tinytimothyvirus alex44</taxon>
    </lineage>
</organism>
<evidence type="ECO:0000256" key="1">
    <source>
        <dbReference type="SAM" id="Coils"/>
    </source>
</evidence>
<accession>A0A4Y6EB90</accession>
<evidence type="ECO:0000313" key="3">
    <source>
        <dbReference type="Proteomes" id="UP000319620"/>
    </source>
</evidence>
<feature type="coiled-coil region" evidence="1">
    <location>
        <begin position="22"/>
        <end position="49"/>
    </location>
</feature>
<dbReference type="RefSeq" id="YP_009847711.1">
    <property type="nucleotide sequence ID" value="NC_048778.1"/>
</dbReference>
<dbReference type="EMBL" id="MK894435">
    <property type="protein sequence ID" value="QDF15940.1"/>
    <property type="molecule type" value="Genomic_DNA"/>
</dbReference>
<dbReference type="Proteomes" id="UP000319620">
    <property type="component" value="Segment"/>
</dbReference>
<gene>
    <name evidence="2" type="primary">30</name>
    <name evidence="2" type="ORF">SEA_ALEX44_30</name>
</gene>
<dbReference type="GeneID" id="55618109"/>
<sequence length="69" mass="7846">MASVGFLVGAYLFWELGARSQFKQDSELISAAEQRAIELEEEVHILEANGGRRPAAFQLFDQEDYDDHE</sequence>
<name>A0A4Y6EB90_9CAUD</name>
<protein>
    <submittedName>
        <fullName evidence="2">Uncharacterized protein</fullName>
    </submittedName>
</protein>
<keyword evidence="3" id="KW-1185">Reference proteome</keyword>
<keyword evidence="1" id="KW-0175">Coiled coil</keyword>
<proteinExistence type="predicted"/>
<evidence type="ECO:0000313" key="2">
    <source>
        <dbReference type="EMBL" id="QDF15940.1"/>
    </source>
</evidence>